<evidence type="ECO:0000259" key="2">
    <source>
        <dbReference type="Pfam" id="PF00487"/>
    </source>
</evidence>
<evidence type="ECO:0000313" key="4">
    <source>
        <dbReference type="Proteomes" id="UP000500938"/>
    </source>
</evidence>
<dbReference type="GO" id="GO:0016717">
    <property type="term" value="F:oxidoreductase activity, acting on paired donors, with oxidation of a pair of donors resulting in the reduction of molecular oxygen to two molecules of water"/>
    <property type="evidence" value="ECO:0007669"/>
    <property type="project" value="TreeGrafter"/>
</dbReference>
<feature type="transmembrane region" description="Helical" evidence="1">
    <location>
        <begin position="32"/>
        <end position="53"/>
    </location>
</feature>
<organism evidence="3 4">
    <name type="scientific">Gemmatimonas groenlandica</name>
    <dbReference type="NCBI Taxonomy" id="2732249"/>
    <lineage>
        <taxon>Bacteria</taxon>
        <taxon>Pseudomonadati</taxon>
        <taxon>Gemmatimonadota</taxon>
        <taxon>Gemmatimonadia</taxon>
        <taxon>Gemmatimonadales</taxon>
        <taxon>Gemmatimonadaceae</taxon>
        <taxon>Gemmatimonas</taxon>
    </lineage>
</organism>
<feature type="transmembrane region" description="Helical" evidence="1">
    <location>
        <begin position="216"/>
        <end position="234"/>
    </location>
</feature>
<sequence length="339" mass="38432">MAELLQSRTLEVPRSEWTAIVAKYAGADVRRALWQVVNTLVPLGALLWAMYYFIDVAPWVTALLVLPGAGLLVRTFIIMHDCAHSSFLPWPKVNDALGFVTGVLTLTPFAQWRRDHALHHASSGDLDRRGHGDVPTITVKEYLERDARGRLIYRLIRHPLSLMLVGPLHLMLNQRFRGRSKATKTKQLYSVWYTNLAIAAAITVSILLWGPRAFLLVYLPCMYVAAAAGIWLFYVQHQFEDAYWETHDEWDYATAAITGSSHLRLHPILQWFTGSIGLHHVHHIGPKIPNFRLQEAHDDNPIFEAAPLMTIGMGVKALRLALYDEETKRLVRFSDVQAA</sequence>
<dbReference type="Pfam" id="PF00487">
    <property type="entry name" value="FA_desaturase"/>
    <property type="match status" value="1"/>
</dbReference>
<keyword evidence="4" id="KW-1185">Reference proteome</keyword>
<name>A0A6M4IM95_9BACT</name>
<dbReference type="RefSeq" id="WP_171225200.1">
    <property type="nucleotide sequence ID" value="NZ_CP053085.1"/>
</dbReference>
<evidence type="ECO:0000256" key="1">
    <source>
        <dbReference type="SAM" id="Phobius"/>
    </source>
</evidence>
<protein>
    <submittedName>
        <fullName evidence="3">Fatty acid desaturase</fullName>
    </submittedName>
</protein>
<accession>A0A6M4IM95</accession>
<dbReference type="InterPro" id="IPR012171">
    <property type="entry name" value="Fatty_acid_desaturase"/>
</dbReference>
<feature type="transmembrane region" description="Helical" evidence="1">
    <location>
        <begin position="192"/>
        <end position="209"/>
    </location>
</feature>
<feature type="transmembrane region" description="Helical" evidence="1">
    <location>
        <begin position="59"/>
        <end position="77"/>
    </location>
</feature>
<reference evidence="3 4" key="1">
    <citation type="submission" date="2020-05" db="EMBL/GenBank/DDBJ databases">
        <title>Complete genome sequence of Gemmatimonas greenlandica TET16.</title>
        <authorList>
            <person name="Zeng Y."/>
        </authorList>
    </citation>
    <scope>NUCLEOTIDE SEQUENCE [LARGE SCALE GENOMIC DNA]</scope>
    <source>
        <strain evidence="3 4">TET16</strain>
    </source>
</reference>
<dbReference type="GO" id="GO:0016020">
    <property type="term" value="C:membrane"/>
    <property type="evidence" value="ECO:0007669"/>
    <property type="project" value="TreeGrafter"/>
</dbReference>
<dbReference type="Proteomes" id="UP000500938">
    <property type="component" value="Chromosome"/>
</dbReference>
<gene>
    <name evidence="3" type="ORF">HKW67_09720</name>
</gene>
<dbReference type="KEGG" id="ggr:HKW67_09720"/>
<evidence type="ECO:0000313" key="3">
    <source>
        <dbReference type="EMBL" id="QJR35770.1"/>
    </source>
</evidence>
<dbReference type="CDD" id="cd03507">
    <property type="entry name" value="Delta12-FADS-like"/>
    <property type="match status" value="1"/>
</dbReference>
<dbReference type="PANTHER" id="PTHR19353:SF73">
    <property type="entry name" value="FATTY ACID DESATURASE"/>
    <property type="match status" value="1"/>
</dbReference>
<dbReference type="InterPro" id="IPR005804">
    <property type="entry name" value="FA_desaturase_dom"/>
</dbReference>
<keyword evidence="1" id="KW-0472">Membrane</keyword>
<feature type="domain" description="Fatty acid desaturase" evidence="2">
    <location>
        <begin position="59"/>
        <end position="299"/>
    </location>
</feature>
<proteinExistence type="predicted"/>
<keyword evidence="1" id="KW-1133">Transmembrane helix</keyword>
<keyword evidence="1" id="KW-0812">Transmembrane</keyword>
<dbReference type="PANTHER" id="PTHR19353">
    <property type="entry name" value="FATTY ACID DESATURASE 2"/>
    <property type="match status" value="1"/>
</dbReference>
<dbReference type="GO" id="GO:0006629">
    <property type="term" value="P:lipid metabolic process"/>
    <property type="evidence" value="ECO:0007669"/>
    <property type="project" value="InterPro"/>
</dbReference>
<dbReference type="AlphaFoldDB" id="A0A6M4IM95"/>
<dbReference type="EMBL" id="CP053085">
    <property type="protein sequence ID" value="QJR35770.1"/>
    <property type="molecule type" value="Genomic_DNA"/>
</dbReference>